<proteinExistence type="predicted"/>
<sequence length="327" mass="36135">MTVQRVLLLGATGETGGSILQGLLTDTESFEVHALVRPSSATKPAVKALADRGVNIRVADIEGPIEDLVDVLSGVDVVISAVSSETELAQIQLATAAKEAGVKRFIPCAFITIAPPGGVMALRDRKEEVYQHIRKLYLPYTIIDVGYWYQISFPTIPSGRVDYAATIKPNVTIHCGGKASNTLIDLKDIGRFVARIIKDPRTLNKSVLAYGDVLSENEIFEIMERLSGETIERNHVTPQEIIAERAQCAAALEADPKSRFAHMMATIQDYNYSKYVRGDNTPQYAAYLGYLDARELYPDFRPKGFEEFIHDVLNGKGEQVYKQARVQ</sequence>
<evidence type="ECO:0000256" key="1">
    <source>
        <dbReference type="ARBA" id="ARBA00022857"/>
    </source>
</evidence>
<name>A0AAD6SAU4_9AGAR</name>
<dbReference type="EMBL" id="JARJCM010000169">
    <property type="protein sequence ID" value="KAJ7024454.1"/>
    <property type="molecule type" value="Genomic_DNA"/>
</dbReference>
<comment type="caution">
    <text evidence="4">The sequence shown here is derived from an EMBL/GenBank/DDBJ whole genome shotgun (WGS) entry which is preliminary data.</text>
</comment>
<dbReference type="PANTHER" id="PTHR47706">
    <property type="entry name" value="NMRA-LIKE FAMILY PROTEIN"/>
    <property type="match status" value="1"/>
</dbReference>
<dbReference type="GO" id="GO:0016491">
    <property type="term" value="F:oxidoreductase activity"/>
    <property type="evidence" value="ECO:0007669"/>
    <property type="project" value="UniProtKB-KW"/>
</dbReference>
<dbReference type="Proteomes" id="UP001218188">
    <property type="component" value="Unassembled WGS sequence"/>
</dbReference>
<protein>
    <recommendedName>
        <fullName evidence="3">NmrA-like domain-containing protein</fullName>
    </recommendedName>
</protein>
<keyword evidence="1" id="KW-0521">NADP</keyword>
<evidence type="ECO:0000259" key="3">
    <source>
        <dbReference type="Pfam" id="PF05368"/>
    </source>
</evidence>
<evidence type="ECO:0000313" key="5">
    <source>
        <dbReference type="Proteomes" id="UP001218188"/>
    </source>
</evidence>
<gene>
    <name evidence="4" type="ORF">C8F04DRAFT_1131378</name>
</gene>
<dbReference type="Gene3D" id="3.40.50.720">
    <property type="entry name" value="NAD(P)-binding Rossmann-like Domain"/>
    <property type="match status" value="1"/>
</dbReference>
<keyword evidence="2" id="KW-0560">Oxidoreductase</keyword>
<dbReference type="PANTHER" id="PTHR47706:SF9">
    <property type="entry name" value="NMRA-LIKE DOMAIN-CONTAINING PROTEIN-RELATED"/>
    <property type="match status" value="1"/>
</dbReference>
<dbReference type="InterPro" id="IPR036291">
    <property type="entry name" value="NAD(P)-bd_dom_sf"/>
</dbReference>
<accession>A0AAD6SAU4</accession>
<dbReference type="CDD" id="cd05259">
    <property type="entry name" value="PCBER_SDR_a"/>
    <property type="match status" value="1"/>
</dbReference>
<dbReference type="SUPFAM" id="SSF51735">
    <property type="entry name" value="NAD(P)-binding Rossmann-fold domains"/>
    <property type="match status" value="1"/>
</dbReference>
<dbReference type="InterPro" id="IPR051609">
    <property type="entry name" value="NmrA/Isoflavone_reductase-like"/>
</dbReference>
<feature type="domain" description="NmrA-like" evidence="3">
    <location>
        <begin position="4"/>
        <end position="309"/>
    </location>
</feature>
<dbReference type="Gene3D" id="3.90.25.10">
    <property type="entry name" value="UDP-galactose 4-epimerase, domain 1"/>
    <property type="match status" value="1"/>
</dbReference>
<evidence type="ECO:0000256" key="2">
    <source>
        <dbReference type="ARBA" id="ARBA00023002"/>
    </source>
</evidence>
<reference evidence="4" key="1">
    <citation type="submission" date="2023-03" db="EMBL/GenBank/DDBJ databases">
        <title>Massive genome expansion in bonnet fungi (Mycena s.s.) driven by repeated elements and novel gene families across ecological guilds.</title>
        <authorList>
            <consortium name="Lawrence Berkeley National Laboratory"/>
            <person name="Harder C.B."/>
            <person name="Miyauchi S."/>
            <person name="Viragh M."/>
            <person name="Kuo A."/>
            <person name="Thoen E."/>
            <person name="Andreopoulos B."/>
            <person name="Lu D."/>
            <person name="Skrede I."/>
            <person name="Drula E."/>
            <person name="Henrissat B."/>
            <person name="Morin E."/>
            <person name="Kohler A."/>
            <person name="Barry K."/>
            <person name="LaButti K."/>
            <person name="Morin E."/>
            <person name="Salamov A."/>
            <person name="Lipzen A."/>
            <person name="Mereny Z."/>
            <person name="Hegedus B."/>
            <person name="Baldrian P."/>
            <person name="Stursova M."/>
            <person name="Weitz H."/>
            <person name="Taylor A."/>
            <person name="Grigoriev I.V."/>
            <person name="Nagy L.G."/>
            <person name="Martin F."/>
            <person name="Kauserud H."/>
        </authorList>
    </citation>
    <scope>NUCLEOTIDE SEQUENCE</scope>
    <source>
        <strain evidence="4">CBHHK200</strain>
    </source>
</reference>
<organism evidence="4 5">
    <name type="scientific">Mycena alexandri</name>
    <dbReference type="NCBI Taxonomy" id="1745969"/>
    <lineage>
        <taxon>Eukaryota</taxon>
        <taxon>Fungi</taxon>
        <taxon>Dikarya</taxon>
        <taxon>Basidiomycota</taxon>
        <taxon>Agaricomycotina</taxon>
        <taxon>Agaricomycetes</taxon>
        <taxon>Agaricomycetidae</taxon>
        <taxon>Agaricales</taxon>
        <taxon>Marasmiineae</taxon>
        <taxon>Mycenaceae</taxon>
        <taxon>Mycena</taxon>
    </lineage>
</organism>
<dbReference type="AlphaFoldDB" id="A0AAD6SAU4"/>
<keyword evidence="5" id="KW-1185">Reference proteome</keyword>
<dbReference type="InterPro" id="IPR008030">
    <property type="entry name" value="NmrA-like"/>
</dbReference>
<dbReference type="InterPro" id="IPR045312">
    <property type="entry name" value="PCBER-like"/>
</dbReference>
<evidence type="ECO:0000313" key="4">
    <source>
        <dbReference type="EMBL" id="KAJ7024454.1"/>
    </source>
</evidence>
<dbReference type="Pfam" id="PF05368">
    <property type="entry name" value="NmrA"/>
    <property type="match status" value="1"/>
</dbReference>